<sequence>MLNRQFIIVLWIILSLAIFKAHETCLINNLSSKYQYLSYLNGTWKCSSPSNQMFLINICSGLNNHTKPTIDCPPATAVCRIVSKISAPVSEDIGSYTFNPIVSLTNDSSHGFSLTYRSTTSCQFRPGTKINTTILFRCGNTLGSPEFVNEIDCTFYFQWITSGACAYVSSKFSKTEVPCYVYDEFNRKRDLSPLIKLTGGYLVQNSTQKQIYINVCRNIRIRSLFDRYYGCPAQSSACIINSDSNRSPINIGEPMYPPQYRNGKIFLSYVTKQNYSACMQRPITTEIIFRCNKSVQNPGPRLINSSSACRYIIEWVTEYACPVKNLLIKNNCSFTMADGYYFDLNPLMNSKHDYRVTNYKTHSTIYFNVCGPSNLPACGTANGDQSKSNAVCQIHDAGIHQEYRGGDFKYMKLRYVDNQLTLIYNHGSSCRNGINRSTVILFRCDIFENIGIPFFHEEDSCTYFISWSTKFACKRKLGTAFPPYCSYKDPLNRFVYNMIPLRRIFSRYEVKIGNNQTVQFNICNRLWHSACRDSDSSSVASVCKDKMILGRTQGQLDTLISKDNQLQLHYPSIGQDYPSTTLLFQCDLHAIHVNSARIIFYQLTSSGNYVFNVSTPLACPPRSTSCYVQDSAGNHYNLSNLYRSNNNWDATERRYHIQFRYYINICGPVNPVDGPFCSTSTPFLGGCQVDTVHNISYNIGYIASPPIFKNDRIYLRYINGDLCHHRYRRSTTIQLICSDVEGRLTFSHETYQCEYIFFLQTPAACPTPSTVGQQCQAFDPTFHHYYDLSSLSNFKSDYNVMVSNKTIYRLNICQPLVVPCGTDKSSGACSYNKGWFN</sequence>
<keyword evidence="5" id="KW-1133">Transmembrane helix</keyword>
<dbReference type="Proteomes" id="UP000009022">
    <property type="component" value="Unassembled WGS sequence"/>
</dbReference>
<dbReference type="OMA" id="SAVCHEN"/>
<feature type="signal peptide" evidence="8">
    <location>
        <begin position="1"/>
        <end position="21"/>
    </location>
</feature>
<name>B3S9K4_TRIAD</name>
<dbReference type="eggNOG" id="KOG4504">
    <property type="taxonomic scope" value="Eukaryota"/>
</dbReference>
<keyword evidence="2" id="KW-0813">Transport</keyword>
<dbReference type="GeneID" id="6758190"/>
<dbReference type="Gene3D" id="2.70.130.10">
    <property type="entry name" value="Mannose-6-phosphate receptor binding domain"/>
    <property type="match status" value="6"/>
</dbReference>
<evidence type="ECO:0000256" key="8">
    <source>
        <dbReference type="SAM" id="SignalP"/>
    </source>
</evidence>
<organism evidence="10 11">
    <name type="scientific">Trichoplax adhaerens</name>
    <name type="common">Trichoplax reptans</name>
    <dbReference type="NCBI Taxonomy" id="10228"/>
    <lineage>
        <taxon>Eukaryota</taxon>
        <taxon>Metazoa</taxon>
        <taxon>Placozoa</taxon>
        <taxon>Uniplacotomia</taxon>
        <taxon>Trichoplacea</taxon>
        <taxon>Trichoplacidae</taxon>
        <taxon>Trichoplax</taxon>
    </lineage>
</organism>
<feature type="domain" description="MRH" evidence="9">
    <location>
        <begin position="330"/>
        <end position="475"/>
    </location>
</feature>
<dbReference type="GO" id="GO:0005770">
    <property type="term" value="C:late endosome"/>
    <property type="evidence" value="ECO:0000318"/>
    <property type="project" value="GO_Central"/>
</dbReference>
<dbReference type="GO" id="GO:0005802">
    <property type="term" value="C:trans-Golgi network"/>
    <property type="evidence" value="ECO:0000318"/>
    <property type="project" value="GO_Central"/>
</dbReference>
<dbReference type="InterPro" id="IPR009011">
    <property type="entry name" value="Man6P_isomerase_rcpt-bd_dom_sf"/>
</dbReference>
<feature type="domain" description="MRH" evidence="9">
    <location>
        <begin position="483"/>
        <end position="621"/>
    </location>
</feature>
<protein>
    <recommendedName>
        <fullName evidence="9">MRH domain-containing protein</fullName>
    </recommendedName>
</protein>
<dbReference type="GO" id="GO:0005537">
    <property type="term" value="F:D-mannose binding"/>
    <property type="evidence" value="ECO:0007669"/>
    <property type="project" value="InterPro"/>
</dbReference>
<evidence type="ECO:0000256" key="6">
    <source>
        <dbReference type="ARBA" id="ARBA00023136"/>
    </source>
</evidence>
<dbReference type="CTD" id="6758190"/>
<reference evidence="10 11" key="1">
    <citation type="journal article" date="2008" name="Nature">
        <title>The Trichoplax genome and the nature of placozoans.</title>
        <authorList>
            <person name="Srivastava M."/>
            <person name="Begovic E."/>
            <person name="Chapman J."/>
            <person name="Putnam N.H."/>
            <person name="Hellsten U."/>
            <person name="Kawashima T."/>
            <person name="Kuo A."/>
            <person name="Mitros T."/>
            <person name="Salamov A."/>
            <person name="Carpenter M.L."/>
            <person name="Signorovitch A.Y."/>
            <person name="Moreno M.A."/>
            <person name="Kamm K."/>
            <person name="Grimwood J."/>
            <person name="Schmutz J."/>
            <person name="Shapiro H."/>
            <person name="Grigoriev I.V."/>
            <person name="Buss L.W."/>
            <person name="Schierwater B."/>
            <person name="Dellaporta S.L."/>
            <person name="Rokhsar D.S."/>
        </authorList>
    </citation>
    <scope>NUCLEOTIDE SEQUENCE [LARGE SCALE GENOMIC DNA]</scope>
    <source>
        <strain evidence="10 11">Grell-BS-1999</strain>
    </source>
</reference>
<evidence type="ECO:0000313" key="11">
    <source>
        <dbReference type="Proteomes" id="UP000009022"/>
    </source>
</evidence>
<dbReference type="PANTHER" id="PTHR15071">
    <property type="entry name" value="MANNOSE-6-PHOSPHATE RECEPTOR FAMILY MEMBER"/>
    <property type="match status" value="1"/>
</dbReference>
<evidence type="ECO:0000256" key="4">
    <source>
        <dbReference type="ARBA" id="ARBA00022729"/>
    </source>
</evidence>
<evidence type="ECO:0000256" key="2">
    <source>
        <dbReference type="ARBA" id="ARBA00022448"/>
    </source>
</evidence>
<evidence type="ECO:0000259" key="9">
    <source>
        <dbReference type="PROSITE" id="PS51914"/>
    </source>
</evidence>
<dbReference type="SUPFAM" id="SSF50911">
    <property type="entry name" value="Mannose 6-phosphate receptor domain"/>
    <property type="match status" value="6"/>
</dbReference>
<dbReference type="HOGENOM" id="CLU_328629_0_0_1"/>
<comment type="subcellular location">
    <subcellularLocation>
        <location evidence="1">Endomembrane system</location>
    </subcellularLocation>
</comment>
<dbReference type="InterPro" id="IPR044865">
    <property type="entry name" value="MRH_dom"/>
</dbReference>
<gene>
    <name evidence="10" type="ORF">TRIADDRAFT_60939</name>
</gene>
<dbReference type="OrthoDB" id="4504960at2759"/>
<dbReference type="GO" id="GO:0038023">
    <property type="term" value="F:signaling receptor activity"/>
    <property type="evidence" value="ECO:0007669"/>
    <property type="project" value="InterPro"/>
</dbReference>
<dbReference type="PhylomeDB" id="B3S9K4"/>
<feature type="domain" description="MRH" evidence="9">
    <location>
        <begin position="23"/>
        <end position="167"/>
    </location>
</feature>
<dbReference type="PROSITE" id="PS51914">
    <property type="entry name" value="MRH"/>
    <property type="match status" value="5"/>
</dbReference>
<evidence type="ECO:0000256" key="5">
    <source>
        <dbReference type="ARBA" id="ARBA00022989"/>
    </source>
</evidence>
<feature type="domain" description="MRH" evidence="9">
    <location>
        <begin position="624"/>
        <end position="767"/>
    </location>
</feature>
<evidence type="ECO:0000256" key="7">
    <source>
        <dbReference type="ARBA" id="ARBA00023157"/>
    </source>
</evidence>
<dbReference type="RefSeq" id="XP_002116978.1">
    <property type="nucleotide sequence ID" value="XM_002116942.1"/>
</dbReference>
<feature type="domain" description="MRH" evidence="9">
    <location>
        <begin position="177"/>
        <end position="323"/>
    </location>
</feature>
<keyword evidence="7" id="KW-1015">Disulfide bond</keyword>
<evidence type="ECO:0000256" key="1">
    <source>
        <dbReference type="ARBA" id="ARBA00004308"/>
    </source>
</evidence>
<dbReference type="FunFam" id="2.70.130.10:FF:000047">
    <property type="match status" value="1"/>
</dbReference>
<proteinExistence type="predicted"/>
<dbReference type="FunFam" id="2.70.130.10:FF:000011">
    <property type="entry name" value="Insulin-like growth factor 2 receptor"/>
    <property type="match status" value="1"/>
</dbReference>
<evidence type="ECO:0000256" key="3">
    <source>
        <dbReference type="ARBA" id="ARBA00022692"/>
    </source>
</evidence>
<dbReference type="EMBL" id="DS985259">
    <property type="protein sequence ID" value="EDV20552.1"/>
    <property type="molecule type" value="Genomic_DNA"/>
</dbReference>
<evidence type="ECO:0000313" key="10">
    <source>
        <dbReference type="EMBL" id="EDV20552.1"/>
    </source>
</evidence>
<dbReference type="GO" id="GO:0005886">
    <property type="term" value="C:plasma membrane"/>
    <property type="evidence" value="ECO:0000318"/>
    <property type="project" value="GO_Central"/>
</dbReference>
<dbReference type="GO" id="GO:0005520">
    <property type="term" value="F:insulin-like growth factor binding"/>
    <property type="evidence" value="ECO:0000318"/>
    <property type="project" value="GO_Central"/>
</dbReference>
<keyword evidence="4 8" id="KW-0732">Signal</keyword>
<dbReference type="Pfam" id="PF00878">
    <property type="entry name" value="CIMR"/>
    <property type="match status" value="5"/>
</dbReference>
<dbReference type="STRING" id="10228.B3S9K4"/>
<dbReference type="InterPro" id="IPR000479">
    <property type="entry name" value="CIMR_rpt"/>
</dbReference>
<dbReference type="KEGG" id="tad:TRIADDRAFT_60939"/>
<keyword evidence="6" id="KW-0472">Membrane</keyword>
<dbReference type="SMART" id="SM01404">
    <property type="entry name" value="CIMR"/>
    <property type="match status" value="5"/>
</dbReference>
<keyword evidence="3" id="KW-0812">Transmembrane</keyword>
<keyword evidence="11" id="KW-1185">Reference proteome</keyword>
<dbReference type="PANTHER" id="PTHR15071:SF17">
    <property type="entry name" value="CATION-INDEPENDENT MANNOSE-6-PHOSPHATE RECEPTOR"/>
    <property type="match status" value="1"/>
</dbReference>
<feature type="chain" id="PRO_5002797509" description="MRH domain-containing protein" evidence="8">
    <location>
        <begin position="22"/>
        <end position="837"/>
    </location>
</feature>
<dbReference type="InParanoid" id="B3S9K4"/>
<dbReference type="FunFam" id="2.70.130.10:FF:000016">
    <property type="entry name" value="Insulin-like growth factor 2 receptor"/>
    <property type="match status" value="1"/>
</dbReference>
<accession>B3S9K4</accession>
<dbReference type="AlphaFoldDB" id="B3S9K4"/>
<dbReference type="GO" id="GO:0007041">
    <property type="term" value="P:lysosomal transport"/>
    <property type="evidence" value="ECO:0000318"/>
    <property type="project" value="GO_Central"/>
</dbReference>